<reference evidence="1 2" key="1">
    <citation type="journal article" date="2014" name="Agronomy (Basel)">
        <title>A Draft Genome Sequence for Ensete ventricosum, the Drought-Tolerant Tree Against Hunger.</title>
        <authorList>
            <person name="Harrison J."/>
            <person name="Moore K.A."/>
            <person name="Paszkiewicz K."/>
            <person name="Jones T."/>
            <person name="Grant M."/>
            <person name="Ambacheew D."/>
            <person name="Muzemil S."/>
            <person name="Studholme D.J."/>
        </authorList>
    </citation>
    <scope>NUCLEOTIDE SEQUENCE [LARGE SCALE GENOMIC DNA]</scope>
</reference>
<proteinExistence type="predicted"/>
<comment type="caution">
    <text evidence="1">The sequence shown here is derived from an EMBL/GenBank/DDBJ whole genome shotgun (WGS) entry which is preliminary data.</text>
</comment>
<sequence length="101" mass="11619">MEDELLRLTHAIEALRVDLPKQAIEDYKKLPRFEMGLVQMGLVRMGQLSFEYGYQVALALLQAWYPDLEIEEDPFKILPKDLNVPMATEQSLDDSPSPPEE</sequence>
<dbReference type="AlphaFoldDB" id="A0A426Y9V4"/>
<organism evidence="1 2">
    <name type="scientific">Ensete ventricosum</name>
    <name type="common">Abyssinian banana</name>
    <name type="synonym">Musa ensete</name>
    <dbReference type="NCBI Taxonomy" id="4639"/>
    <lineage>
        <taxon>Eukaryota</taxon>
        <taxon>Viridiplantae</taxon>
        <taxon>Streptophyta</taxon>
        <taxon>Embryophyta</taxon>
        <taxon>Tracheophyta</taxon>
        <taxon>Spermatophyta</taxon>
        <taxon>Magnoliopsida</taxon>
        <taxon>Liliopsida</taxon>
        <taxon>Zingiberales</taxon>
        <taxon>Musaceae</taxon>
        <taxon>Ensete</taxon>
    </lineage>
</organism>
<gene>
    <name evidence="1" type="ORF">B296_00026194</name>
</gene>
<accession>A0A426Y9V4</accession>
<name>A0A426Y9V4_ENSVE</name>
<dbReference type="Proteomes" id="UP000287651">
    <property type="component" value="Unassembled WGS sequence"/>
</dbReference>
<evidence type="ECO:0000313" key="1">
    <source>
        <dbReference type="EMBL" id="RRT48470.1"/>
    </source>
</evidence>
<evidence type="ECO:0000313" key="2">
    <source>
        <dbReference type="Proteomes" id="UP000287651"/>
    </source>
</evidence>
<dbReference type="EMBL" id="AMZH03013938">
    <property type="protein sequence ID" value="RRT48470.1"/>
    <property type="molecule type" value="Genomic_DNA"/>
</dbReference>
<protein>
    <submittedName>
        <fullName evidence="1">Uncharacterized protein</fullName>
    </submittedName>
</protein>